<evidence type="ECO:0000256" key="1">
    <source>
        <dbReference type="SAM" id="MobiDB-lite"/>
    </source>
</evidence>
<feature type="compositionally biased region" description="Basic and acidic residues" evidence="1">
    <location>
        <begin position="25"/>
        <end position="43"/>
    </location>
</feature>
<organism evidence="2 3">
    <name type="scientific">Colletotrichum higginsianum (strain IMI 349063)</name>
    <name type="common">Crucifer anthracnose fungus</name>
    <dbReference type="NCBI Taxonomy" id="759273"/>
    <lineage>
        <taxon>Eukaryota</taxon>
        <taxon>Fungi</taxon>
        <taxon>Dikarya</taxon>
        <taxon>Ascomycota</taxon>
        <taxon>Pezizomycotina</taxon>
        <taxon>Sordariomycetes</taxon>
        <taxon>Hypocreomycetidae</taxon>
        <taxon>Glomerellales</taxon>
        <taxon>Glomerellaceae</taxon>
        <taxon>Colletotrichum</taxon>
        <taxon>Colletotrichum destructivum species complex</taxon>
    </lineage>
</organism>
<proteinExistence type="predicted"/>
<dbReference type="HOGENOM" id="CLU_1402329_0_0_1"/>
<gene>
    <name evidence="2" type="ORF">CH063_09242</name>
</gene>
<feature type="region of interest" description="Disordered" evidence="1">
    <location>
        <begin position="17"/>
        <end position="43"/>
    </location>
</feature>
<name>H1VCU2_COLHI</name>
<dbReference type="EMBL" id="CACQ02002773">
    <property type="protein sequence ID" value="CCF38045.1"/>
    <property type="molecule type" value="Genomic_DNA"/>
</dbReference>
<dbReference type="VEuPathDB" id="FungiDB:CH63R_08220"/>
<dbReference type="STRING" id="759273.H1VCU2"/>
<accession>H1VCU2</accession>
<sequence>MRDNLDLVGRRMREQRNAIAAESRLPPKEKEQAVRDRMRKESEQRLDDLRDKMRLDAQRRDLRTHEAIQSPKWDAALVASHTLPWLRQHGHLPSSSDTTAPETPRAVVGGLLHRMLLDGAFADDVASVLGAWKAWADNGGMRKSDLEALREARTSFALASLLVAVIRDAGVATEGGLAVDLQECLGMWRQVRLG</sequence>
<evidence type="ECO:0000313" key="3">
    <source>
        <dbReference type="Proteomes" id="UP000007174"/>
    </source>
</evidence>
<protein>
    <submittedName>
        <fullName evidence="2">Uncharacterized protein</fullName>
    </submittedName>
</protein>
<dbReference type="AlphaFoldDB" id="H1VCU2"/>
<dbReference type="Proteomes" id="UP000007174">
    <property type="component" value="Unassembled WGS sequence"/>
</dbReference>
<evidence type="ECO:0000313" key="2">
    <source>
        <dbReference type="EMBL" id="CCF38045.1"/>
    </source>
</evidence>
<dbReference type="eggNOG" id="ENOG502RKTI">
    <property type="taxonomic scope" value="Eukaryota"/>
</dbReference>
<reference evidence="3" key="1">
    <citation type="journal article" date="2012" name="Nat. Genet.">
        <title>Lifestyle transitions in plant pathogenic Colletotrichum fungi deciphered by genome and transcriptome analyses.</title>
        <authorList>
            <person name="O'Connell R.J."/>
            <person name="Thon M.R."/>
            <person name="Hacquard S."/>
            <person name="Amyotte S.G."/>
            <person name="Kleemann J."/>
            <person name="Torres M.F."/>
            <person name="Damm U."/>
            <person name="Buiate E.A."/>
            <person name="Epstein L."/>
            <person name="Alkan N."/>
            <person name="Altmueller J."/>
            <person name="Alvarado-Balderrama L."/>
            <person name="Bauser C.A."/>
            <person name="Becker C."/>
            <person name="Birren B.W."/>
            <person name="Chen Z."/>
            <person name="Choi J."/>
            <person name="Crouch J.A."/>
            <person name="Duvick J.P."/>
            <person name="Farman M.A."/>
            <person name="Gan P."/>
            <person name="Heiman D."/>
            <person name="Henrissat B."/>
            <person name="Howard R.J."/>
            <person name="Kabbage M."/>
            <person name="Koch C."/>
            <person name="Kracher B."/>
            <person name="Kubo Y."/>
            <person name="Law A.D."/>
            <person name="Lebrun M.-H."/>
            <person name="Lee Y.-H."/>
            <person name="Miyara I."/>
            <person name="Moore N."/>
            <person name="Neumann U."/>
            <person name="Nordstroem K."/>
            <person name="Panaccione D.G."/>
            <person name="Panstruga R."/>
            <person name="Place M."/>
            <person name="Proctor R.H."/>
            <person name="Prusky D."/>
            <person name="Rech G."/>
            <person name="Reinhardt R."/>
            <person name="Rollins J.A."/>
            <person name="Rounsley S."/>
            <person name="Schardl C.L."/>
            <person name="Schwartz D.C."/>
            <person name="Shenoy N."/>
            <person name="Shirasu K."/>
            <person name="Sikhakolli U.R."/>
            <person name="Stueber K."/>
            <person name="Sukno S.A."/>
            <person name="Sweigard J.A."/>
            <person name="Takano Y."/>
            <person name="Takahara H."/>
            <person name="Trail F."/>
            <person name="van der Does H.C."/>
            <person name="Voll L.M."/>
            <person name="Will I."/>
            <person name="Young S."/>
            <person name="Zeng Q."/>
            <person name="Zhang J."/>
            <person name="Zhou S."/>
            <person name="Dickman M.B."/>
            <person name="Schulze-Lefert P."/>
            <person name="Ver Loren van Themaat E."/>
            <person name="Ma L.-J."/>
            <person name="Vaillancourt L.J."/>
        </authorList>
    </citation>
    <scope>NUCLEOTIDE SEQUENCE [LARGE SCALE GENOMIC DNA]</scope>
    <source>
        <strain evidence="3">IMI 349063</strain>
    </source>
</reference>